<organism evidence="1 2">
    <name type="scientific">Thermosynechococcus sichuanensis E542</name>
    <dbReference type="NCBI Taxonomy" id="2016101"/>
    <lineage>
        <taxon>Bacteria</taxon>
        <taxon>Bacillati</taxon>
        <taxon>Cyanobacteriota</taxon>
        <taxon>Cyanophyceae</taxon>
        <taxon>Acaryochloridales</taxon>
        <taxon>Thermosynechococcaceae</taxon>
        <taxon>Thermosynechococcus</taxon>
        <taxon>Thermosynechococcus sichuanensis</taxon>
    </lineage>
</organism>
<keyword evidence="2" id="KW-1185">Reference proteome</keyword>
<evidence type="ECO:0000313" key="2">
    <source>
        <dbReference type="Proteomes" id="UP000261812"/>
    </source>
</evidence>
<name>A0A3B7MDY4_9CYAN</name>
<gene>
    <name evidence="1" type="ORF">D3A95_08220</name>
</gene>
<reference evidence="2" key="1">
    <citation type="submission" date="2018-09" db="EMBL/GenBank/DDBJ databases">
        <title>Complete genome sequence of thermophilic cyanobacteria strain Thermosynechococcus elongatus PKUAC-SCTE542.</title>
        <authorList>
            <person name="Liang Y."/>
            <person name="Tang J."/>
            <person name="Daroch M."/>
        </authorList>
    </citation>
    <scope>NUCLEOTIDE SEQUENCE [LARGE SCALE GENOMIC DNA]</scope>
    <source>
        <strain evidence="2">E542</strain>
    </source>
</reference>
<dbReference type="EMBL" id="CP032152">
    <property type="protein sequence ID" value="AXY68092.1"/>
    <property type="molecule type" value="Genomic_DNA"/>
</dbReference>
<accession>A0A3B7MDY4</accession>
<dbReference type="RefSeq" id="WP_181494563.1">
    <property type="nucleotide sequence ID" value="NZ_CP032152.1"/>
</dbReference>
<dbReference type="AlphaFoldDB" id="A0A3B7MDY4"/>
<dbReference type="KEGG" id="tsq:D3A95_08220"/>
<protein>
    <submittedName>
        <fullName evidence="1">Uncharacterized protein</fullName>
    </submittedName>
</protein>
<evidence type="ECO:0000313" key="1">
    <source>
        <dbReference type="EMBL" id="AXY68092.1"/>
    </source>
</evidence>
<dbReference type="Proteomes" id="UP000261812">
    <property type="component" value="Chromosome"/>
</dbReference>
<sequence>MDSDGYLPEILTLLRQLLPLLISLLDDAFAVVLTRLGCHLPWLEKLMPFVLSGVTLYVIIHGGKVIYEFCQQKWQSPQSPNVSPLQ</sequence>
<proteinExistence type="predicted"/>